<feature type="coiled-coil region" evidence="1">
    <location>
        <begin position="136"/>
        <end position="177"/>
    </location>
</feature>
<dbReference type="RefSeq" id="WP_166224172.1">
    <property type="nucleotide sequence ID" value="NZ_CP049801.1"/>
</dbReference>
<keyword evidence="3" id="KW-1185">Reference proteome</keyword>
<dbReference type="KEGG" id="asha:G8E00_09750"/>
<evidence type="ECO:0000313" key="2">
    <source>
        <dbReference type="EMBL" id="QIO06220.1"/>
    </source>
</evidence>
<organism evidence="2 3">
    <name type="scientific">Acinetobacter shaoyimingii</name>
    <dbReference type="NCBI Taxonomy" id="2715164"/>
    <lineage>
        <taxon>Bacteria</taxon>
        <taxon>Pseudomonadati</taxon>
        <taxon>Pseudomonadota</taxon>
        <taxon>Gammaproteobacteria</taxon>
        <taxon>Moraxellales</taxon>
        <taxon>Moraxellaceae</taxon>
        <taxon>Acinetobacter</taxon>
    </lineage>
</organism>
<protein>
    <submittedName>
        <fullName evidence="2">DUF2799 domain-containing protein</fullName>
    </submittedName>
</protein>
<dbReference type="Pfam" id="PF10973">
    <property type="entry name" value="DUF2799"/>
    <property type="match status" value="1"/>
</dbReference>
<dbReference type="EMBL" id="CP049801">
    <property type="protein sequence ID" value="QIO06220.1"/>
    <property type="molecule type" value="Genomic_DNA"/>
</dbReference>
<dbReference type="Proteomes" id="UP000502297">
    <property type="component" value="Chromosome"/>
</dbReference>
<dbReference type="AlphaFoldDB" id="A0A6G8RWJ7"/>
<evidence type="ECO:0000313" key="3">
    <source>
        <dbReference type="Proteomes" id="UP000502297"/>
    </source>
</evidence>
<name>A0A6G8RWJ7_9GAMM</name>
<gene>
    <name evidence="2" type="ORF">G8E00_09750</name>
</gene>
<proteinExistence type="predicted"/>
<sequence>MRIIPLFAMVMISGCATLSPQECQTANWKQIGEKDGQAGRPNRLAQHYKACSKVNIVPNQSLYESGYRQGQKYYCQPHVIYEYALKGSGGYRVCPVDQQADLRPFYDIPNDYYQAKNKRDSVLKELDKYQDYLLDKKLTQEKRNFYINKIRELKSEKSRVEDDYDDALRRLNRFERQNNL</sequence>
<accession>A0A6G8RWJ7</accession>
<keyword evidence="1" id="KW-0175">Coiled coil</keyword>
<reference evidence="2 3" key="1">
    <citation type="submission" date="2020-03" db="EMBL/GenBank/DDBJ databases">
        <authorList>
            <person name="Zhu W."/>
        </authorList>
    </citation>
    <scope>NUCLEOTIDE SEQUENCE [LARGE SCALE GENOMIC DNA]</scope>
    <source>
        <strain evidence="2 3">323-1</strain>
    </source>
</reference>
<evidence type="ECO:0000256" key="1">
    <source>
        <dbReference type="SAM" id="Coils"/>
    </source>
</evidence>
<dbReference type="PROSITE" id="PS51257">
    <property type="entry name" value="PROKAR_LIPOPROTEIN"/>
    <property type="match status" value="1"/>
</dbReference>
<dbReference type="InterPro" id="IPR021242">
    <property type="entry name" value="DUF2799"/>
</dbReference>